<feature type="region of interest" description="Disordered" evidence="1">
    <location>
        <begin position="172"/>
        <end position="192"/>
    </location>
</feature>
<dbReference type="Proteomes" id="UP000694861">
    <property type="component" value="Linkage group LG1"/>
</dbReference>
<keyword evidence="2" id="KW-1185">Reference proteome</keyword>
<accession>A0ABM0P5Z1</accession>
<dbReference type="PANTHER" id="PTHR33067">
    <property type="entry name" value="RNA-DIRECTED DNA POLYMERASE-RELATED"/>
    <property type="match status" value="1"/>
</dbReference>
<dbReference type="CDD" id="cd00303">
    <property type="entry name" value="retropepsin_like"/>
    <property type="match status" value="1"/>
</dbReference>
<dbReference type="GeneID" id="103333720"/>
<reference evidence="2" key="1">
    <citation type="journal article" date="2012" name="Nat. Commun.">
        <title>The genome of Prunus mume.</title>
        <authorList>
            <person name="Zhang Q."/>
            <person name="Chen W."/>
            <person name="Sun L."/>
            <person name="Zhao F."/>
            <person name="Huang B."/>
            <person name="Yang W."/>
            <person name="Tao Y."/>
            <person name="Wang J."/>
            <person name="Yuan Z."/>
            <person name="Fan G."/>
            <person name="Xing Z."/>
            <person name="Han C."/>
            <person name="Pan H."/>
            <person name="Zhong X."/>
            <person name="Shi W."/>
            <person name="Liang X."/>
            <person name="Du D."/>
            <person name="Sun F."/>
            <person name="Xu Z."/>
            <person name="Hao R."/>
            <person name="Lv T."/>
            <person name="Lv Y."/>
            <person name="Zheng Z."/>
            <person name="Sun M."/>
            <person name="Luo L."/>
            <person name="Cai M."/>
            <person name="Gao Y."/>
            <person name="Wang J."/>
            <person name="Yin Y."/>
            <person name="Xu X."/>
            <person name="Cheng T."/>
            <person name="Wang J."/>
        </authorList>
    </citation>
    <scope>NUCLEOTIDE SEQUENCE [LARGE SCALE GENOMIC DNA]</scope>
</reference>
<evidence type="ECO:0000313" key="2">
    <source>
        <dbReference type="Proteomes" id="UP000694861"/>
    </source>
</evidence>
<dbReference type="RefSeq" id="XP_008234839.1">
    <property type="nucleotide sequence ID" value="XM_008236617.1"/>
</dbReference>
<dbReference type="InterPro" id="IPR021109">
    <property type="entry name" value="Peptidase_aspartic_dom_sf"/>
</dbReference>
<name>A0ABM0P5Z1_PRUMU</name>
<sequence>MVDATSRGGLMNKSATQAKEMFENIVANSQQFNYQRAPPKKAGFYESGHPRESCPSLYGDEEELAQAHYMQQQKPRNDPFSNTYNPRWRQRPNFGWKNNQNVQTAPVQQNQFVPQKNAPPPPHGQGKSLEELINSLALSTQGFMQEISQTQAQMSTAIKSLENQVGQIAASLSQREPGKLPSQVIPNPNGGHDTAKAITLRCGKEVENDDNEGRNSTKTVDAPSPKLTVPSDNSKVSSLVNHSITSKVPFPRRFLNLKNEQVSKDILDTFRKVQVNIPLLDAIQQIPSYAQFLKEICTNKRKFKEYETVALSEEVSVVLLRKLTPKLKDPGSFTIPCIIGDVQFDKAFLDLGSSINLMPLSIFQRLGIGELKSTFISLQLADRSVTYPKGIIEDVLVKVKQFVLLTDFLALDMEEDRDIPILLGRPFLTTASALIDVQQGTLTLRVQGESVEFKVFESVKKPRDLEECSRIDLLDPIVHVNYLENTSTYVLKAKSPPLTYVKHMRSSLGRAEIYQCCIKSFYKMSQLLWHLLAKDHNKTLHDKAITRKEFGQQPKHYMEDVAFFATFAPP</sequence>
<proteinExistence type="predicted"/>
<dbReference type="PANTHER" id="PTHR33067:SF9">
    <property type="entry name" value="RNA-DIRECTED DNA POLYMERASE"/>
    <property type="match status" value="1"/>
</dbReference>
<gene>
    <name evidence="3" type="primary">LOC103333720</name>
</gene>
<feature type="region of interest" description="Disordered" evidence="1">
    <location>
        <begin position="68"/>
        <end position="99"/>
    </location>
</feature>
<feature type="compositionally biased region" description="Basic and acidic residues" evidence="1">
    <location>
        <begin position="205"/>
        <end position="215"/>
    </location>
</feature>
<reference evidence="3" key="2">
    <citation type="submission" date="2025-08" db="UniProtKB">
        <authorList>
            <consortium name="RefSeq"/>
        </authorList>
    </citation>
    <scope>IDENTIFICATION</scope>
</reference>
<organism evidence="2 3">
    <name type="scientific">Prunus mume</name>
    <name type="common">Japanese apricot</name>
    <name type="synonym">Armeniaca mume</name>
    <dbReference type="NCBI Taxonomy" id="102107"/>
    <lineage>
        <taxon>Eukaryota</taxon>
        <taxon>Viridiplantae</taxon>
        <taxon>Streptophyta</taxon>
        <taxon>Embryophyta</taxon>
        <taxon>Tracheophyta</taxon>
        <taxon>Spermatophyta</taxon>
        <taxon>Magnoliopsida</taxon>
        <taxon>eudicotyledons</taxon>
        <taxon>Gunneridae</taxon>
        <taxon>Pentapetalae</taxon>
        <taxon>rosids</taxon>
        <taxon>fabids</taxon>
        <taxon>Rosales</taxon>
        <taxon>Rosaceae</taxon>
        <taxon>Amygdaloideae</taxon>
        <taxon>Amygdaleae</taxon>
        <taxon>Prunus</taxon>
    </lineage>
</organism>
<feature type="compositionally biased region" description="Polar residues" evidence="1">
    <location>
        <begin position="69"/>
        <end position="85"/>
    </location>
</feature>
<protein>
    <submittedName>
        <fullName evidence="3">Uncharacterized protein LOC103333720</fullName>
    </submittedName>
</protein>
<feature type="region of interest" description="Disordered" evidence="1">
    <location>
        <begin position="205"/>
        <end position="234"/>
    </location>
</feature>
<evidence type="ECO:0000256" key="1">
    <source>
        <dbReference type="SAM" id="MobiDB-lite"/>
    </source>
</evidence>
<evidence type="ECO:0000313" key="3">
    <source>
        <dbReference type="RefSeq" id="XP_008234839.1"/>
    </source>
</evidence>
<dbReference type="Gene3D" id="2.40.70.10">
    <property type="entry name" value="Acid Proteases"/>
    <property type="match status" value="1"/>
</dbReference>